<protein>
    <submittedName>
        <fullName evidence="1">Uncharacterized protein</fullName>
    </submittedName>
</protein>
<dbReference type="Proteomes" id="UP000054988">
    <property type="component" value="Unassembled WGS sequence"/>
</dbReference>
<dbReference type="eggNOG" id="ENOG502SYA8">
    <property type="taxonomic scope" value="Eukaryota"/>
</dbReference>
<accession>A0A0W0F6V4</accession>
<dbReference type="EMBL" id="LATX01002266">
    <property type="protein sequence ID" value="KTB32048.1"/>
    <property type="molecule type" value="Genomic_DNA"/>
</dbReference>
<comment type="caution">
    <text evidence="1">The sequence shown here is derived from an EMBL/GenBank/DDBJ whole genome shotgun (WGS) entry which is preliminary data.</text>
</comment>
<evidence type="ECO:0000313" key="1">
    <source>
        <dbReference type="EMBL" id="KTB32048.1"/>
    </source>
</evidence>
<dbReference type="AlphaFoldDB" id="A0A0W0F6V4"/>
<name>A0A0W0F6V4_MONRR</name>
<organism evidence="1 2">
    <name type="scientific">Moniliophthora roreri</name>
    <name type="common">Frosty pod rot fungus</name>
    <name type="synonym">Monilia roreri</name>
    <dbReference type="NCBI Taxonomy" id="221103"/>
    <lineage>
        <taxon>Eukaryota</taxon>
        <taxon>Fungi</taxon>
        <taxon>Dikarya</taxon>
        <taxon>Basidiomycota</taxon>
        <taxon>Agaricomycotina</taxon>
        <taxon>Agaricomycetes</taxon>
        <taxon>Agaricomycetidae</taxon>
        <taxon>Agaricales</taxon>
        <taxon>Marasmiineae</taxon>
        <taxon>Marasmiaceae</taxon>
        <taxon>Moniliophthora</taxon>
    </lineage>
</organism>
<reference evidence="1 2" key="1">
    <citation type="submission" date="2015-12" db="EMBL/GenBank/DDBJ databases">
        <title>Draft genome sequence of Moniliophthora roreri, the causal agent of frosty pod rot of cacao.</title>
        <authorList>
            <person name="Aime M.C."/>
            <person name="Diaz-Valderrama J.R."/>
            <person name="Kijpornyongpan T."/>
            <person name="Phillips-Mora W."/>
        </authorList>
    </citation>
    <scope>NUCLEOTIDE SEQUENCE [LARGE SCALE GENOMIC DNA]</scope>
    <source>
        <strain evidence="1 2">MCA 2952</strain>
    </source>
</reference>
<evidence type="ECO:0000313" key="2">
    <source>
        <dbReference type="Proteomes" id="UP000054988"/>
    </source>
</evidence>
<sequence length="578" mass="65760">MIMINPAQKYPNLSETALSLHEYLDPDSSSSVLPVFDLDDLSDAMKQITIDMEKVSSHADTFEEAAHSARRRVLYMQSMLNSCKNLLNPLVRMPPEVLTLVFELCVQADTGGHVLSGLAAPWVLSRICRRWRMIALSTPSLWQIIRLNTHELYLPGPSPSSLNIFCAWLERSQPLPIVCFAVFSDAAEIINAQLLDLFILHSKRWRAIEFCFGTQKDLYRRVVNIDPHMPLLQYVALEVIVLSESEIVRGSAPTWMAPYLKEATILVQCGSSGDGSSLLTLPWSQLEELEWSPSTSKSFLDISPSFTNLRRCYVNVSQHVEVDSLQCHILPQLRRLDMSGSYQSLVGIMDRLCLPALRRLDLDTDEQIGVVADQVLSSIARLLLRSSCHLQSLSAPFSLFDSPNSPFLAERLGTIQEVRLLLSAEEDNERAIANFLLPTMFRHLKTLHILFRELPNEDPTLFSNMVHVVAARSHQQLSRYGASRLEKLSVDVIRTYAMPQTRISTQIDPFQRLLRLQRDGLVLLGRVADGKWFSFYGDSHWSDEDLRMSARRWARFGYSDWLHRREVDDYLKRGGTIS</sequence>
<proteinExistence type="predicted"/>
<gene>
    <name evidence="1" type="ORF">WG66_15378</name>
</gene>